<dbReference type="EMBL" id="SMAG01000003">
    <property type="protein sequence ID" value="TCS95007.1"/>
    <property type="molecule type" value="Genomic_DNA"/>
</dbReference>
<name>A0A4V2UVA0_9BACL</name>
<evidence type="ECO:0000313" key="1">
    <source>
        <dbReference type="EMBL" id="TCS95007.1"/>
    </source>
</evidence>
<proteinExistence type="predicted"/>
<dbReference type="OrthoDB" id="2990354at2"/>
<reference evidence="1 2" key="1">
    <citation type="submission" date="2019-03" db="EMBL/GenBank/DDBJ databases">
        <title>Genomic Encyclopedia of Type Strains, Phase IV (KMG-IV): sequencing the most valuable type-strain genomes for metagenomic binning, comparative biology and taxonomic classification.</title>
        <authorList>
            <person name="Goeker M."/>
        </authorList>
    </citation>
    <scope>NUCLEOTIDE SEQUENCE [LARGE SCALE GENOMIC DNA]</scope>
    <source>
        <strain evidence="1 2">DSM 45707</strain>
    </source>
</reference>
<accession>A0A4V2UVA0</accession>
<protein>
    <submittedName>
        <fullName evidence="1">Uncharacterized protein</fullName>
    </submittedName>
</protein>
<dbReference type="AlphaFoldDB" id="A0A4V2UVA0"/>
<dbReference type="Proteomes" id="UP000294937">
    <property type="component" value="Unassembled WGS sequence"/>
</dbReference>
<gene>
    <name evidence="1" type="ORF">EDD58_103432</name>
</gene>
<organism evidence="1 2">
    <name type="scientific">Hazenella coriacea</name>
    <dbReference type="NCBI Taxonomy" id="1179467"/>
    <lineage>
        <taxon>Bacteria</taxon>
        <taxon>Bacillati</taxon>
        <taxon>Bacillota</taxon>
        <taxon>Bacilli</taxon>
        <taxon>Bacillales</taxon>
        <taxon>Thermoactinomycetaceae</taxon>
        <taxon>Hazenella</taxon>
    </lineage>
</organism>
<comment type="caution">
    <text evidence="1">The sequence shown here is derived from an EMBL/GenBank/DDBJ whole genome shotgun (WGS) entry which is preliminary data.</text>
</comment>
<evidence type="ECO:0000313" key="2">
    <source>
        <dbReference type="Proteomes" id="UP000294937"/>
    </source>
</evidence>
<dbReference type="RefSeq" id="WP_131924368.1">
    <property type="nucleotide sequence ID" value="NZ_SMAG01000003.1"/>
</dbReference>
<keyword evidence="2" id="KW-1185">Reference proteome</keyword>
<sequence>MNPLSVKEISSLLSTRWSSPIKKPNNIQDQPPHHQWDATSQAVLVILWGLLIYPQLDPDLQSNQRSHITVDELIRLFGDYVGQQESCMNFLLMFKQHDYIRLEGKKTLRIIPGTGLLASIDAAKMYRYFRNSVLSRRMFHYQQGL</sequence>